<dbReference type="EMBL" id="JHEG04000001">
    <property type="protein sequence ID" value="KAF3884881.1"/>
    <property type="molecule type" value="Genomic_DNA"/>
</dbReference>
<reference evidence="1" key="1">
    <citation type="journal article" date="2015" name="Genome Announc.">
        <title>Draft Genome Sequence of Tolypothrix boutellei Strain VB521301.</title>
        <authorList>
            <person name="Chandrababunaidu M.M."/>
            <person name="Singh D."/>
            <person name="Sen D."/>
            <person name="Bhan S."/>
            <person name="Das S."/>
            <person name="Gupta A."/>
            <person name="Adhikary S.P."/>
            <person name="Tripathy S."/>
        </authorList>
    </citation>
    <scope>NUCLEOTIDE SEQUENCE</scope>
    <source>
        <strain evidence="1">VB521301</strain>
    </source>
</reference>
<keyword evidence="2" id="KW-1185">Reference proteome</keyword>
<protein>
    <submittedName>
        <fullName evidence="1">Leucine-rich repeat domain-containing protein</fullName>
    </submittedName>
</protein>
<organism evidence="1 2">
    <name type="scientific">Tolypothrix bouteillei VB521301</name>
    <dbReference type="NCBI Taxonomy" id="1479485"/>
    <lineage>
        <taxon>Bacteria</taxon>
        <taxon>Bacillati</taxon>
        <taxon>Cyanobacteriota</taxon>
        <taxon>Cyanophyceae</taxon>
        <taxon>Nostocales</taxon>
        <taxon>Tolypothrichaceae</taxon>
        <taxon>Tolypothrix</taxon>
    </lineage>
</organism>
<reference evidence="1" key="2">
    <citation type="submission" date="2019-11" db="EMBL/GenBank/DDBJ databases">
        <title>Improved Assembly of Tolypothrix boutellei genome.</title>
        <authorList>
            <person name="Sarangi A.N."/>
            <person name="Mukherjee M."/>
            <person name="Ghosh S."/>
            <person name="Singh D."/>
            <person name="Das A."/>
            <person name="Kant S."/>
            <person name="Prusty A."/>
            <person name="Tripathy S."/>
        </authorList>
    </citation>
    <scope>NUCLEOTIDE SEQUENCE</scope>
    <source>
        <strain evidence="1">VB521301</strain>
    </source>
</reference>
<accession>A0A8S9SWZ7</accession>
<dbReference type="RefSeq" id="WP_167844625.1">
    <property type="nucleotide sequence ID" value="NZ_JHEG04000001.1"/>
</dbReference>
<evidence type="ECO:0000313" key="1">
    <source>
        <dbReference type="EMBL" id="KAF3884881.1"/>
    </source>
</evidence>
<comment type="caution">
    <text evidence="1">The sequence shown here is derived from an EMBL/GenBank/DDBJ whole genome shotgun (WGS) entry which is preliminary data.</text>
</comment>
<dbReference type="AlphaFoldDB" id="A0A8S9SWZ7"/>
<dbReference type="Proteomes" id="UP000029738">
    <property type="component" value="Unassembled WGS sequence"/>
</dbReference>
<dbReference type="Gene3D" id="3.80.10.10">
    <property type="entry name" value="Ribonuclease Inhibitor"/>
    <property type="match status" value="1"/>
</dbReference>
<dbReference type="SUPFAM" id="SSF52047">
    <property type="entry name" value="RNI-like"/>
    <property type="match status" value="1"/>
</dbReference>
<proteinExistence type="predicted"/>
<gene>
    <name evidence="1" type="ORF">DA73_0400004980</name>
</gene>
<dbReference type="InterPro" id="IPR032675">
    <property type="entry name" value="LRR_dom_sf"/>
</dbReference>
<name>A0A8S9SWZ7_9CYAN</name>
<evidence type="ECO:0000313" key="2">
    <source>
        <dbReference type="Proteomes" id="UP000029738"/>
    </source>
</evidence>
<sequence>MPDNQNQPKEFDAILGGQTPPPIESAVLGGLQGVKHRLTNPALEARIAALSEALNYGEAGLDVAIDALQDTAEQVQRFASRLLRQNGGVRGKQALLNHDPYLFFTTFQDWKTENFHPDIGITNPSETAYVVNFEQLKLLLQDPQACKIEALICQMWDCNHSADLFIDELCASYKQLTSLKALFIGALYEPEYLSFSLKLCNLSPIVKAFPNLEVLHVCGSKGLEFRQVKHDNLKTLILDVSNLVDDIDQLSGLNLPALEYLDLWLGNNCYDNKNTTNVLMPILSGKLFPRLRYLGLRGSQYDDKIAYAIAPSAIVNHLKVLDLSKGTLRDKGAEALLKSSAINRLHTLNVSNTAVSDVMRYS</sequence>